<dbReference type="Pfam" id="PF13557">
    <property type="entry name" value="Phenol_MetA_deg"/>
    <property type="match status" value="1"/>
</dbReference>
<dbReference type="InterPro" id="IPR025737">
    <property type="entry name" value="FApF"/>
</dbReference>
<dbReference type="OrthoDB" id="1014491at2"/>
<sequence length="260" mass="28556">MKKIIYLSALLISLQLVAQQEQINPDGALVTDRPDATESPSVVRPGYLQIETGGFYTENEENGTTIKETTYNTTLLRYGVMKNVELRLGLDYRNTQFGSSDNDLNGLSPLLLGAKIGIAQEDGWKPQMALLGHLTLPYTASSDYDPEATGMDFRFAFNHTLSDRSGIAYNLGARLDAGNPELAYLYTVAYGYSLTNTIGAYVELYGDFPTDSSANHLWDAGFTYLANNDLQFDVTVGSGITDGQDILLSAGLSYRIRKKQ</sequence>
<keyword evidence="3" id="KW-1185">Reference proteome</keyword>
<dbReference type="RefSeq" id="WP_126444997.1">
    <property type="nucleotide sequence ID" value="NZ_CP034549.1"/>
</dbReference>
<dbReference type="KEGG" id="noj:EJ995_01710"/>
<evidence type="ECO:0000313" key="2">
    <source>
        <dbReference type="EMBL" id="AZQ43008.1"/>
    </source>
</evidence>
<evidence type="ECO:0000313" key="3">
    <source>
        <dbReference type="Proteomes" id="UP000279600"/>
    </source>
</evidence>
<feature type="signal peptide" evidence="1">
    <location>
        <begin position="1"/>
        <end position="18"/>
    </location>
</feature>
<dbReference type="EMBL" id="CP034549">
    <property type="protein sequence ID" value="AZQ43008.1"/>
    <property type="molecule type" value="Genomic_DNA"/>
</dbReference>
<proteinExistence type="predicted"/>
<evidence type="ECO:0000256" key="1">
    <source>
        <dbReference type="SAM" id="SignalP"/>
    </source>
</evidence>
<name>A0A3S9MV11_9FLAO</name>
<organism evidence="2 3">
    <name type="scientific">Nonlabens ponticola</name>
    <dbReference type="NCBI Taxonomy" id="2496866"/>
    <lineage>
        <taxon>Bacteria</taxon>
        <taxon>Pseudomonadati</taxon>
        <taxon>Bacteroidota</taxon>
        <taxon>Flavobacteriia</taxon>
        <taxon>Flavobacteriales</taxon>
        <taxon>Flavobacteriaceae</taxon>
        <taxon>Nonlabens</taxon>
    </lineage>
</organism>
<protein>
    <submittedName>
        <fullName evidence="2">Transporter</fullName>
    </submittedName>
</protein>
<reference evidence="2 3" key="1">
    <citation type="submission" date="2018-12" db="EMBL/GenBank/DDBJ databases">
        <title>Complete genome of Nonlabens sp. MJ115.</title>
        <authorList>
            <person name="Choi H.S."/>
            <person name="Jung J."/>
        </authorList>
    </citation>
    <scope>NUCLEOTIDE SEQUENCE [LARGE SCALE GENOMIC DNA]</scope>
    <source>
        <strain evidence="2 3">MJ115</strain>
    </source>
</reference>
<feature type="chain" id="PRO_5019017190" evidence="1">
    <location>
        <begin position="19"/>
        <end position="260"/>
    </location>
</feature>
<keyword evidence="1" id="KW-0732">Signal</keyword>
<gene>
    <name evidence="2" type="ORF">EJ995_01710</name>
</gene>
<dbReference type="AlphaFoldDB" id="A0A3S9MV11"/>
<dbReference type="Proteomes" id="UP000279600">
    <property type="component" value="Chromosome"/>
</dbReference>
<accession>A0A3S9MV11</accession>